<dbReference type="Proteomes" id="UP000297643">
    <property type="component" value="Unassembled WGS sequence"/>
</dbReference>
<keyword evidence="2" id="KW-0472">Membrane</keyword>
<evidence type="ECO:0000313" key="3">
    <source>
        <dbReference type="EMBL" id="TFB99627.1"/>
    </source>
</evidence>
<evidence type="ECO:0000256" key="2">
    <source>
        <dbReference type="SAM" id="Phobius"/>
    </source>
</evidence>
<evidence type="ECO:0000256" key="1">
    <source>
        <dbReference type="SAM" id="MobiDB-lite"/>
    </source>
</evidence>
<keyword evidence="2" id="KW-0812">Transmembrane</keyword>
<dbReference type="EMBL" id="SOFM01000050">
    <property type="protein sequence ID" value="TFB99627.1"/>
    <property type="molecule type" value="Genomic_DNA"/>
</dbReference>
<keyword evidence="2" id="KW-1133">Transmembrane helix</keyword>
<comment type="caution">
    <text evidence="3">The sequence shown here is derived from an EMBL/GenBank/DDBJ whole genome shotgun (WGS) entry which is preliminary data.</text>
</comment>
<accession>A0A4R8W1E7</accession>
<name>A0A4R8W1E7_9MICO</name>
<feature type="compositionally biased region" description="Basic and acidic residues" evidence="1">
    <location>
        <begin position="8"/>
        <end position="39"/>
    </location>
</feature>
<gene>
    <name evidence="3" type="ORF">E3O32_16375</name>
</gene>
<sequence>MSQQPPEEPARDDAARDELARDERSAEDPKRGDESDPAGKEGPSTNRIILWVIVGGIALYLIGSGVYGILVK</sequence>
<organism evidence="3 4">
    <name type="scientific">Cryobacterium mannosilyticum</name>
    <dbReference type="NCBI Taxonomy" id="1259190"/>
    <lineage>
        <taxon>Bacteria</taxon>
        <taxon>Bacillati</taxon>
        <taxon>Actinomycetota</taxon>
        <taxon>Actinomycetes</taxon>
        <taxon>Micrococcales</taxon>
        <taxon>Microbacteriaceae</taxon>
        <taxon>Cryobacterium</taxon>
    </lineage>
</organism>
<reference evidence="3 4" key="1">
    <citation type="submission" date="2019-03" db="EMBL/GenBank/DDBJ databases">
        <title>Genomics of glacier-inhabiting Cryobacterium strains.</title>
        <authorList>
            <person name="Liu Q."/>
            <person name="Xin Y.-H."/>
        </authorList>
    </citation>
    <scope>NUCLEOTIDE SEQUENCE [LARGE SCALE GENOMIC DNA]</scope>
    <source>
        <strain evidence="3 4">RHLT2-21</strain>
    </source>
</reference>
<feature type="transmembrane region" description="Helical" evidence="2">
    <location>
        <begin position="48"/>
        <end position="70"/>
    </location>
</feature>
<protein>
    <submittedName>
        <fullName evidence="3">Uncharacterized protein</fullName>
    </submittedName>
</protein>
<dbReference type="RefSeq" id="WP_134510905.1">
    <property type="nucleotide sequence ID" value="NZ_SOFM01000050.1"/>
</dbReference>
<proteinExistence type="predicted"/>
<keyword evidence="4" id="KW-1185">Reference proteome</keyword>
<evidence type="ECO:0000313" key="4">
    <source>
        <dbReference type="Proteomes" id="UP000297643"/>
    </source>
</evidence>
<feature type="region of interest" description="Disordered" evidence="1">
    <location>
        <begin position="1"/>
        <end position="43"/>
    </location>
</feature>
<dbReference type="AlphaFoldDB" id="A0A4R8W1E7"/>